<dbReference type="AlphaFoldDB" id="A0A368TYW2"/>
<protein>
    <recommendedName>
        <fullName evidence="1">NERD domain-containing protein</fullName>
    </recommendedName>
</protein>
<dbReference type="EMBL" id="QPIJ01000034">
    <property type="protein sequence ID" value="RCV89042.1"/>
    <property type="molecule type" value="Genomic_DNA"/>
</dbReference>
<evidence type="ECO:0000313" key="3">
    <source>
        <dbReference type="Proteomes" id="UP000253204"/>
    </source>
</evidence>
<sequence length="323" mass="36218">MILKEKDTFTGSDKRLQYGHQQEKDVAFHLRREFGDKQQVLIFNDLRLTHNGENAQIDHLVVYPFGFIVIESKSINGEVNVNTEGEWSRSYRGEWRGMPSPVRQAEMQQTLLKELLRANVEKFVRKLLGVQGQVGGREWRVLCAVSSSAILDRENMPSKISDVTVKSEFVAERVKKWVGSLGTFSSLKGRARFNERELADLGDFLLTQDAQARQTVPPPEIKAPVVVPETSVQETAVPLLVCKHCGEDHALEDRYGKYGYFVKCGSCGKNTPMKPPCPACDSRSVVVNKRGPTYAATCKACQHQFVLFQAAVAEPVQCIETSK</sequence>
<evidence type="ECO:0000259" key="1">
    <source>
        <dbReference type="PROSITE" id="PS50965"/>
    </source>
</evidence>
<dbReference type="RefSeq" id="WP_114487438.1">
    <property type="nucleotide sequence ID" value="NZ_CBCSHM010000020.1"/>
</dbReference>
<proteinExistence type="predicted"/>
<accession>A0A368TYW2</accession>
<dbReference type="Pfam" id="PF08378">
    <property type="entry name" value="NERD"/>
    <property type="match status" value="1"/>
</dbReference>
<organism evidence="2 3">
    <name type="scientific">Vreelandella rituensis</name>
    <dbReference type="NCBI Taxonomy" id="2282306"/>
    <lineage>
        <taxon>Bacteria</taxon>
        <taxon>Pseudomonadati</taxon>
        <taxon>Pseudomonadota</taxon>
        <taxon>Gammaproteobacteria</taxon>
        <taxon>Oceanospirillales</taxon>
        <taxon>Halomonadaceae</taxon>
        <taxon>Vreelandella</taxon>
    </lineage>
</organism>
<keyword evidence="3" id="KW-1185">Reference proteome</keyword>
<comment type="caution">
    <text evidence="2">The sequence shown here is derived from an EMBL/GenBank/DDBJ whole genome shotgun (WGS) entry which is preliminary data.</text>
</comment>
<dbReference type="PROSITE" id="PS50965">
    <property type="entry name" value="NERD"/>
    <property type="match status" value="1"/>
</dbReference>
<dbReference type="Proteomes" id="UP000253204">
    <property type="component" value="Unassembled WGS sequence"/>
</dbReference>
<feature type="domain" description="NERD" evidence="1">
    <location>
        <begin position="18"/>
        <end position="135"/>
    </location>
</feature>
<dbReference type="OrthoDB" id="5500241at2"/>
<name>A0A368TYW2_9GAMM</name>
<gene>
    <name evidence="2" type="ORF">DU506_13515</name>
</gene>
<dbReference type="InterPro" id="IPR011528">
    <property type="entry name" value="NERD"/>
</dbReference>
<evidence type="ECO:0000313" key="2">
    <source>
        <dbReference type="EMBL" id="RCV89042.1"/>
    </source>
</evidence>
<reference evidence="2 3" key="1">
    <citation type="submission" date="2018-07" db="EMBL/GenBank/DDBJ databases">
        <title>Halomonas rutogse sp. nov., isolated from Lake TangqianCo on Tibetan Plateau.</title>
        <authorList>
            <person name="Lu H."/>
            <person name="Xing P."/>
            <person name="Wu Q."/>
        </authorList>
    </citation>
    <scope>NUCLEOTIDE SEQUENCE [LARGE SCALE GENOMIC DNA]</scope>
    <source>
        <strain evidence="2 3">TQ8S</strain>
    </source>
</reference>